<dbReference type="InterPro" id="IPR028992">
    <property type="entry name" value="Hedgehog/Intein_dom"/>
</dbReference>
<proteinExistence type="predicted"/>
<evidence type="ECO:0000313" key="5">
    <source>
        <dbReference type="Proteomes" id="UP000321891"/>
    </source>
</evidence>
<comment type="caution">
    <text evidence="2">The sequence shown here is derived from an EMBL/GenBank/DDBJ whole genome shotgun (WGS) entry which is preliminary data.</text>
</comment>
<dbReference type="Pfam" id="PF13403">
    <property type="entry name" value="Hint_2"/>
    <property type="match status" value="1"/>
</dbReference>
<dbReference type="STRING" id="1231339.Abci_035_004"/>
<reference evidence="3 5" key="2">
    <citation type="submission" date="2019-07" db="EMBL/GenBank/DDBJ databases">
        <title>Whole genome shotgun sequence of Acetobacter cibinongensis NBRC 16605.</title>
        <authorList>
            <person name="Hosoyama A."/>
            <person name="Uohara A."/>
            <person name="Ohji S."/>
            <person name="Ichikawa N."/>
        </authorList>
    </citation>
    <scope>NUCLEOTIDE SEQUENCE [LARGE SCALE GENOMIC DNA]</scope>
    <source>
        <strain evidence="3 5">NBRC 16605</strain>
    </source>
</reference>
<keyword evidence="5" id="KW-1185">Reference proteome</keyword>
<dbReference type="EMBL" id="BJVU01000012">
    <property type="protein sequence ID" value="GEL59713.1"/>
    <property type="molecule type" value="Genomic_DNA"/>
</dbReference>
<accession>A0A6N3STD5</accession>
<gene>
    <name evidence="2" type="ORF">Abci_035_004</name>
    <name evidence="3" type="ORF">ACI01nite_23150</name>
</gene>
<evidence type="ECO:0000313" key="2">
    <source>
        <dbReference type="EMBL" id="GAN61528.1"/>
    </source>
</evidence>
<reference evidence="2 4" key="1">
    <citation type="submission" date="2012-11" db="EMBL/GenBank/DDBJ databases">
        <title>Whole genome sequence of Acetobacter cibinongensis 4H-1.</title>
        <authorList>
            <person name="Azuma Y."/>
            <person name="Higashiura N."/>
            <person name="Hirakawa H."/>
            <person name="Matsushita K."/>
        </authorList>
    </citation>
    <scope>NUCLEOTIDE SEQUENCE [LARGE SCALE GENOMIC DNA]</scope>
    <source>
        <strain evidence="2 4">4H-1</strain>
    </source>
</reference>
<evidence type="ECO:0000259" key="1">
    <source>
        <dbReference type="Pfam" id="PF13403"/>
    </source>
</evidence>
<name>A0A0D6N7J0_9PROT</name>
<accession>A0A0D6N7J0</accession>
<evidence type="ECO:0000313" key="3">
    <source>
        <dbReference type="EMBL" id="GEL59713.1"/>
    </source>
</evidence>
<dbReference type="Proteomes" id="UP000321891">
    <property type="component" value="Unassembled WGS sequence"/>
</dbReference>
<dbReference type="AlphaFoldDB" id="A0A0D6N7J0"/>
<evidence type="ECO:0000313" key="4">
    <source>
        <dbReference type="Proteomes" id="UP000032671"/>
    </source>
</evidence>
<feature type="domain" description="Hedgehog/Intein (Hint)" evidence="1">
    <location>
        <begin position="203"/>
        <end position="276"/>
    </location>
</feature>
<organism evidence="2 4">
    <name type="scientific">Acetobacter cibinongensis</name>
    <dbReference type="NCBI Taxonomy" id="146475"/>
    <lineage>
        <taxon>Bacteria</taxon>
        <taxon>Pseudomonadati</taxon>
        <taxon>Pseudomonadota</taxon>
        <taxon>Alphaproteobacteria</taxon>
        <taxon>Acetobacterales</taxon>
        <taxon>Acetobacteraceae</taxon>
        <taxon>Acetobacter</taxon>
    </lineage>
</organism>
<dbReference type="Proteomes" id="UP000032671">
    <property type="component" value="Unassembled WGS sequence"/>
</dbReference>
<protein>
    <recommendedName>
        <fullName evidence="1">Hedgehog/Intein (Hint) domain-containing protein</fullName>
    </recommendedName>
</protein>
<dbReference type="EMBL" id="BAMV01000035">
    <property type="protein sequence ID" value="GAN61528.1"/>
    <property type="molecule type" value="Genomic_DNA"/>
</dbReference>
<sequence>MIVISQSGEWRRSYNNNEIALDGTSSPITLNINLEKYIWEKEDNSLHTSFDSTNMTVDGSVTLRGNGYLKVNNTVVNNGSLIIETKNFVIDGTLTGKNVILAKGSTLTVGMLKASITFAASDKNTFNTLIITNYAESGSLTLNNFSPYDKIIFNKHNNIHLQWGNDGKTIVDQSGAVLANVNFARGYNRNNYMFRGSVVEVNSFLAGSMICTSQGDVAVEDIQINDTVVAFDWKNNKDISRSVVWVGKSRTMVQAELSDDEAGWPVRIVKDAIGDNVFLTRTCSLRLDTVYFLRTDLFRCIC</sequence>